<proteinExistence type="predicted"/>
<accession>A0A317L2P3</accession>
<gene>
    <name evidence="2" type="ORF">DLJ74_02300</name>
</gene>
<organism evidence="2 3">
    <name type="scientific">Gracilibacillus dipsosauri</name>
    <dbReference type="NCBI Taxonomy" id="178340"/>
    <lineage>
        <taxon>Bacteria</taxon>
        <taxon>Bacillati</taxon>
        <taxon>Bacillota</taxon>
        <taxon>Bacilli</taxon>
        <taxon>Bacillales</taxon>
        <taxon>Bacillaceae</taxon>
        <taxon>Gracilibacillus</taxon>
    </lineage>
</organism>
<evidence type="ECO:0000313" key="3">
    <source>
        <dbReference type="Proteomes" id="UP000245624"/>
    </source>
</evidence>
<dbReference type="OrthoDB" id="2906285at2"/>
<reference evidence="2 3" key="1">
    <citation type="submission" date="2018-05" db="EMBL/GenBank/DDBJ databases">
        <title>Genomic analysis of Gracilibacillus dipsosauri DD1 reveals novel features of a salt-tolerant amylase.</title>
        <authorList>
            <person name="Deutch C.E."/>
            <person name="Yang S."/>
        </authorList>
    </citation>
    <scope>NUCLEOTIDE SEQUENCE [LARGE SCALE GENOMIC DNA]</scope>
    <source>
        <strain evidence="2 3">DD1</strain>
    </source>
</reference>
<dbReference type="InterPro" id="IPR049646">
    <property type="entry name" value="GvpT/GvpP-like"/>
</dbReference>
<name>A0A317L2P3_9BACI</name>
<feature type="region of interest" description="Disordered" evidence="1">
    <location>
        <begin position="119"/>
        <end position="180"/>
    </location>
</feature>
<sequence>MTKLSTKKLPIKRTITGGVVGATIGYLATPENGKKLLTRIKDTEWKDKGRQIGKATKGKVVDLKEAGMQKSKETIQKVKDANVFTNSHENQEEETELVNEDSFIELKEENKRLQERLKGLEEKINNLTVTEEDETNTKEQANKNNKTTKKTTSTKRKSTSNKKANTSVTNNDDTKSESGE</sequence>
<protein>
    <recommendedName>
        <fullName evidence="4">YtxH domain-containing protein</fullName>
    </recommendedName>
</protein>
<dbReference type="RefSeq" id="WP_109983190.1">
    <property type="nucleotide sequence ID" value="NZ_JAJUIE010000013.1"/>
</dbReference>
<dbReference type="EMBL" id="QGTD01000004">
    <property type="protein sequence ID" value="PWU69783.1"/>
    <property type="molecule type" value="Genomic_DNA"/>
</dbReference>
<evidence type="ECO:0008006" key="4">
    <source>
        <dbReference type="Google" id="ProtNLM"/>
    </source>
</evidence>
<dbReference type="Proteomes" id="UP000245624">
    <property type="component" value="Unassembled WGS sequence"/>
</dbReference>
<dbReference type="AlphaFoldDB" id="A0A317L2P3"/>
<feature type="compositionally biased region" description="Basic residues" evidence="1">
    <location>
        <begin position="146"/>
        <end position="160"/>
    </location>
</feature>
<feature type="compositionally biased region" description="Low complexity" evidence="1">
    <location>
        <begin position="161"/>
        <end position="171"/>
    </location>
</feature>
<evidence type="ECO:0000256" key="1">
    <source>
        <dbReference type="SAM" id="MobiDB-lite"/>
    </source>
</evidence>
<keyword evidence="3" id="KW-1185">Reference proteome</keyword>
<evidence type="ECO:0000313" key="2">
    <source>
        <dbReference type="EMBL" id="PWU69783.1"/>
    </source>
</evidence>
<dbReference type="NCBIfam" id="NF041669">
    <property type="entry name" value="GvpT"/>
    <property type="match status" value="1"/>
</dbReference>
<comment type="caution">
    <text evidence="2">The sequence shown here is derived from an EMBL/GenBank/DDBJ whole genome shotgun (WGS) entry which is preliminary data.</text>
</comment>